<keyword evidence="1" id="KW-0812">Transmembrane</keyword>
<keyword evidence="1" id="KW-1133">Transmembrane helix</keyword>
<dbReference type="KEGG" id="naci:NUH88_11910"/>
<evidence type="ECO:0000256" key="1">
    <source>
        <dbReference type="SAM" id="Phobius"/>
    </source>
</evidence>
<reference evidence="2" key="1">
    <citation type="submission" date="2022-08" db="EMBL/GenBank/DDBJ databases">
        <title>Nisaea acidiphila sp. nov., isolated from a marine algal debris and emended description of the genus Nisaea Urios et al. 2008.</title>
        <authorList>
            <person name="Kwon K."/>
        </authorList>
    </citation>
    <scope>NUCLEOTIDE SEQUENCE</scope>
    <source>
        <strain evidence="2">MEBiC11861</strain>
    </source>
</reference>
<feature type="transmembrane region" description="Helical" evidence="1">
    <location>
        <begin position="26"/>
        <end position="44"/>
    </location>
</feature>
<proteinExistence type="predicted"/>
<dbReference type="RefSeq" id="WP_257766630.1">
    <property type="nucleotide sequence ID" value="NZ_CP102480.1"/>
</dbReference>
<sequence>MAQKHELNWDDDAPARRALTPWIPRAGGYGFVLLILAIAAYYLIGMALTHRISDDVDQALSETPAGASRAVQMAADLIHRETEQNSWTANNPFFLPGSMLDNMPNFQQGVIYAISRFAIEMSDQLGRTRGSSEVDGDLEKAAGLLKYPGTIWHFDFSTTWAPTPPADRQYAAARRSMIAYNERLAAGDAVFERRADNLQATLERMTADLGSSSAVIDRHLEQAGGWGIDTKVDDIFYNVKGRLYGYYMLLRELGVDFERVIRDRELGAAWNQMLDSMRSAAALDPLIIMNGAPDGIAFPSHLSVQGFYLLRARTQLREIVNILQK</sequence>
<dbReference type="EMBL" id="CP102480">
    <property type="protein sequence ID" value="UUX48122.1"/>
    <property type="molecule type" value="Genomic_DNA"/>
</dbReference>
<evidence type="ECO:0000313" key="3">
    <source>
        <dbReference type="Proteomes" id="UP001060336"/>
    </source>
</evidence>
<dbReference type="Proteomes" id="UP001060336">
    <property type="component" value="Chromosome"/>
</dbReference>
<gene>
    <name evidence="2" type="ORF">NUH88_11910</name>
</gene>
<organism evidence="2 3">
    <name type="scientific">Nisaea acidiphila</name>
    <dbReference type="NCBI Taxonomy" id="1862145"/>
    <lineage>
        <taxon>Bacteria</taxon>
        <taxon>Pseudomonadati</taxon>
        <taxon>Pseudomonadota</taxon>
        <taxon>Alphaproteobacteria</taxon>
        <taxon>Rhodospirillales</taxon>
        <taxon>Thalassobaculaceae</taxon>
        <taxon>Nisaea</taxon>
    </lineage>
</organism>
<accession>A0A9J7AMD7</accession>
<keyword evidence="3" id="KW-1185">Reference proteome</keyword>
<evidence type="ECO:0000313" key="2">
    <source>
        <dbReference type="EMBL" id="UUX48122.1"/>
    </source>
</evidence>
<protein>
    <submittedName>
        <fullName evidence="2">DUF2333 family protein</fullName>
    </submittedName>
</protein>
<dbReference type="InterPro" id="IPR016936">
    <property type="entry name" value="UCP029693"/>
</dbReference>
<dbReference type="AlphaFoldDB" id="A0A9J7AMD7"/>
<keyword evidence="1" id="KW-0472">Membrane</keyword>
<dbReference type="Pfam" id="PF10095">
    <property type="entry name" value="DUF2333"/>
    <property type="match status" value="2"/>
</dbReference>
<name>A0A9J7AMD7_9PROT</name>